<dbReference type="OrthoDB" id="4154404at2759"/>
<comment type="caution">
    <text evidence="2">The sequence shown here is derived from an EMBL/GenBank/DDBJ whole genome shotgun (WGS) entry which is preliminary data.</text>
</comment>
<proteinExistence type="predicted"/>
<gene>
    <name evidence="2" type="ORF">B0T10DRAFT_492638</name>
</gene>
<dbReference type="EMBL" id="JAGPYM010000018">
    <property type="protein sequence ID" value="KAH6885405.1"/>
    <property type="molecule type" value="Genomic_DNA"/>
</dbReference>
<sequence length="311" mass="32837">MSSAFNMPQPRVLAVSLLFSSLALHGSAQDLAATIVGCEAVDCPTENFEPHCTLTNITFENIGLTRIPDVPDSLENFSIVKGVNISGTGADDFTSVYYLGTPQDVSLDDVHGCAVIFHDAPQKTFEGNQTHTCSEVVGESCLNAIQDRASKVAEGNSANLCSALKDDLEDADLDACKNLSGGGKGIGNISVTALSSLENIGKDRNSTSDCWPILPKSANLAQMFTEVNEFEGGLNASTAYPELYRITPLLTLFVKGNSSDSIVDETVSRLTCIQMNATTTEGPEDGENAASLSTINAFVAGGALALFMFML</sequence>
<protein>
    <submittedName>
        <fullName evidence="2">Uncharacterized protein</fullName>
    </submittedName>
</protein>
<evidence type="ECO:0000313" key="2">
    <source>
        <dbReference type="EMBL" id="KAH6885405.1"/>
    </source>
</evidence>
<accession>A0A9P9ALY4</accession>
<organism evidence="2 3">
    <name type="scientific">Thelonectria olida</name>
    <dbReference type="NCBI Taxonomy" id="1576542"/>
    <lineage>
        <taxon>Eukaryota</taxon>
        <taxon>Fungi</taxon>
        <taxon>Dikarya</taxon>
        <taxon>Ascomycota</taxon>
        <taxon>Pezizomycotina</taxon>
        <taxon>Sordariomycetes</taxon>
        <taxon>Hypocreomycetidae</taxon>
        <taxon>Hypocreales</taxon>
        <taxon>Nectriaceae</taxon>
        <taxon>Thelonectria</taxon>
    </lineage>
</organism>
<evidence type="ECO:0000256" key="1">
    <source>
        <dbReference type="SAM" id="SignalP"/>
    </source>
</evidence>
<dbReference type="AlphaFoldDB" id="A0A9P9ALY4"/>
<name>A0A9P9ALY4_9HYPO</name>
<feature type="chain" id="PRO_5040177098" evidence="1">
    <location>
        <begin position="29"/>
        <end position="311"/>
    </location>
</feature>
<dbReference type="Proteomes" id="UP000777438">
    <property type="component" value="Unassembled WGS sequence"/>
</dbReference>
<feature type="signal peptide" evidence="1">
    <location>
        <begin position="1"/>
        <end position="28"/>
    </location>
</feature>
<reference evidence="2 3" key="1">
    <citation type="journal article" date="2021" name="Nat. Commun.">
        <title>Genetic determinants of endophytism in the Arabidopsis root mycobiome.</title>
        <authorList>
            <person name="Mesny F."/>
            <person name="Miyauchi S."/>
            <person name="Thiergart T."/>
            <person name="Pickel B."/>
            <person name="Atanasova L."/>
            <person name="Karlsson M."/>
            <person name="Huettel B."/>
            <person name="Barry K.W."/>
            <person name="Haridas S."/>
            <person name="Chen C."/>
            <person name="Bauer D."/>
            <person name="Andreopoulos W."/>
            <person name="Pangilinan J."/>
            <person name="LaButti K."/>
            <person name="Riley R."/>
            <person name="Lipzen A."/>
            <person name="Clum A."/>
            <person name="Drula E."/>
            <person name="Henrissat B."/>
            <person name="Kohler A."/>
            <person name="Grigoriev I.V."/>
            <person name="Martin F.M."/>
            <person name="Hacquard S."/>
        </authorList>
    </citation>
    <scope>NUCLEOTIDE SEQUENCE [LARGE SCALE GENOMIC DNA]</scope>
    <source>
        <strain evidence="2 3">MPI-CAGE-CH-0241</strain>
    </source>
</reference>
<keyword evidence="3" id="KW-1185">Reference proteome</keyword>
<keyword evidence="1" id="KW-0732">Signal</keyword>
<evidence type="ECO:0000313" key="3">
    <source>
        <dbReference type="Proteomes" id="UP000777438"/>
    </source>
</evidence>